<dbReference type="EMBL" id="KK088443">
    <property type="protein sequence ID" value="EYE91635.1"/>
    <property type="molecule type" value="Genomic_DNA"/>
</dbReference>
<comment type="similarity">
    <text evidence="1">Belongs to the short-chain dehydrogenases/reductases (SDR) family.</text>
</comment>
<accession>A0A017S661</accession>
<keyword evidence="5" id="KW-1185">Reference proteome</keyword>
<evidence type="ECO:0000256" key="1">
    <source>
        <dbReference type="ARBA" id="ARBA00006484"/>
    </source>
</evidence>
<organism evidence="4 5">
    <name type="scientific">Aspergillus ruber (strain CBS 135680)</name>
    <dbReference type="NCBI Taxonomy" id="1388766"/>
    <lineage>
        <taxon>Eukaryota</taxon>
        <taxon>Fungi</taxon>
        <taxon>Dikarya</taxon>
        <taxon>Ascomycota</taxon>
        <taxon>Pezizomycotina</taxon>
        <taxon>Eurotiomycetes</taxon>
        <taxon>Eurotiomycetidae</taxon>
        <taxon>Eurotiales</taxon>
        <taxon>Aspergillaceae</taxon>
        <taxon>Aspergillus</taxon>
        <taxon>Aspergillus subgen. Aspergillus</taxon>
    </lineage>
</organism>
<evidence type="ECO:0000256" key="3">
    <source>
        <dbReference type="ARBA" id="ARBA00023002"/>
    </source>
</evidence>
<dbReference type="InterPro" id="IPR036291">
    <property type="entry name" value="NAD(P)-bd_dom_sf"/>
</dbReference>
<dbReference type="GO" id="GO:0016491">
    <property type="term" value="F:oxidoreductase activity"/>
    <property type="evidence" value="ECO:0007669"/>
    <property type="project" value="UniProtKB-KW"/>
</dbReference>
<dbReference type="RefSeq" id="XP_040635325.1">
    <property type="nucleotide sequence ID" value="XM_040782921.1"/>
</dbReference>
<evidence type="ECO:0000313" key="5">
    <source>
        <dbReference type="Proteomes" id="UP000019804"/>
    </source>
</evidence>
<proteinExistence type="inferred from homology"/>
<dbReference type="Proteomes" id="UP000019804">
    <property type="component" value="Unassembled WGS sequence"/>
</dbReference>
<dbReference type="InterPro" id="IPR002347">
    <property type="entry name" value="SDR_fam"/>
</dbReference>
<keyword evidence="3" id="KW-0560">Oxidoreductase</keyword>
<gene>
    <name evidence="4" type="ORF">EURHEDRAFT_416316</name>
</gene>
<dbReference type="PRINTS" id="PR00081">
    <property type="entry name" value="GDHRDH"/>
</dbReference>
<dbReference type="Gene3D" id="3.40.50.720">
    <property type="entry name" value="NAD(P)-binding Rossmann-like Domain"/>
    <property type="match status" value="1"/>
</dbReference>
<reference evidence="5" key="1">
    <citation type="journal article" date="2014" name="Nat. Commun.">
        <title>Genomic adaptations of the halophilic Dead Sea filamentous fungus Eurotium rubrum.</title>
        <authorList>
            <person name="Kis-Papo T."/>
            <person name="Weig A.R."/>
            <person name="Riley R."/>
            <person name="Persoh D."/>
            <person name="Salamov A."/>
            <person name="Sun H."/>
            <person name="Lipzen A."/>
            <person name="Wasser S.P."/>
            <person name="Rambold G."/>
            <person name="Grigoriev I.V."/>
            <person name="Nevo E."/>
        </authorList>
    </citation>
    <scope>NUCLEOTIDE SEQUENCE [LARGE SCALE GENOMIC DNA]</scope>
    <source>
        <strain evidence="5">CBS 135680</strain>
    </source>
</reference>
<dbReference type="HOGENOM" id="CLU_010194_44_0_1"/>
<evidence type="ECO:0000313" key="4">
    <source>
        <dbReference type="EMBL" id="EYE91635.1"/>
    </source>
</evidence>
<protein>
    <submittedName>
        <fullName evidence="4">NAD(P)-binding protein</fullName>
    </submittedName>
</protein>
<dbReference type="STRING" id="1388766.A0A017S661"/>
<dbReference type="Pfam" id="PF00106">
    <property type="entry name" value="adh_short"/>
    <property type="match status" value="1"/>
</dbReference>
<name>A0A017S661_ASPRC</name>
<dbReference type="OrthoDB" id="191139at2759"/>
<sequence>MSVSREPFQLSGRYADRNRWEVLAGPGDSRVTGLQIIHDENLTNAWTDKTALITGVSSGIGVETVRALAATGATVFGTARNLDKARKALGAELLESGRVKLVFMDQTDLASVRACAEEVRISSGGRLNIIVNNAAVMNTPEERTKAGFELQFGTNHLSHFLLFCLLKDFLLASSTPQFHSRVVSVSSAAHRYAPVQLNNVSFEGSYNGWLAYGSSKTANIYMTNQIERLYGAQGLHGYSLHPGAFLSPNLQKHSQEELKTFLTDPRLQIYTTSLGQACATSIYGAVSNELEGKGGLYLEGASVAVHPCPPDGDAVEYGYGSWAFDQRKEEALWELSKDMVGIE</sequence>
<dbReference type="PANTHER" id="PTHR24320">
    <property type="entry name" value="RETINOL DEHYDROGENASE"/>
    <property type="match status" value="1"/>
</dbReference>
<keyword evidence="2" id="KW-0521">NADP</keyword>
<dbReference type="GeneID" id="63698045"/>
<dbReference type="PANTHER" id="PTHR24320:SF272">
    <property type="entry name" value="NAD(P)-BINDING ROSSMANN-FOLD SUPERFAMILY PROTEIN"/>
    <property type="match status" value="1"/>
</dbReference>
<dbReference type="AlphaFoldDB" id="A0A017S661"/>
<evidence type="ECO:0000256" key="2">
    <source>
        <dbReference type="ARBA" id="ARBA00022857"/>
    </source>
</evidence>
<dbReference type="SUPFAM" id="SSF51735">
    <property type="entry name" value="NAD(P)-binding Rossmann-fold domains"/>
    <property type="match status" value="1"/>
</dbReference>